<evidence type="ECO:0000313" key="3">
    <source>
        <dbReference type="EMBL" id="MCE4535911.1"/>
    </source>
</evidence>
<proteinExistence type="predicted"/>
<evidence type="ECO:0000256" key="2">
    <source>
        <dbReference type="SAM" id="Phobius"/>
    </source>
</evidence>
<keyword evidence="2" id="KW-1133">Transmembrane helix</keyword>
<feature type="region of interest" description="Disordered" evidence="1">
    <location>
        <begin position="25"/>
        <end position="47"/>
    </location>
</feature>
<keyword evidence="2" id="KW-0472">Membrane</keyword>
<name>A0ABS8XBW9_9BURK</name>
<evidence type="ECO:0000256" key="1">
    <source>
        <dbReference type="SAM" id="MobiDB-lite"/>
    </source>
</evidence>
<dbReference type="Proteomes" id="UP001201463">
    <property type="component" value="Unassembled WGS sequence"/>
</dbReference>
<reference evidence="3 4" key="1">
    <citation type="submission" date="2021-12" db="EMBL/GenBank/DDBJ databases">
        <title>Genome seq of p7.</title>
        <authorList>
            <person name="Seo T."/>
        </authorList>
    </citation>
    <scope>NUCLEOTIDE SEQUENCE [LARGE SCALE GENOMIC DNA]</scope>
    <source>
        <strain evidence="3 4">P7</strain>
    </source>
</reference>
<feature type="transmembrane region" description="Helical" evidence="2">
    <location>
        <begin position="70"/>
        <end position="92"/>
    </location>
</feature>
<organism evidence="3 4">
    <name type="scientific">Pelomonas caseinilytica</name>
    <dbReference type="NCBI Taxonomy" id="2906763"/>
    <lineage>
        <taxon>Bacteria</taxon>
        <taxon>Pseudomonadati</taxon>
        <taxon>Pseudomonadota</taxon>
        <taxon>Betaproteobacteria</taxon>
        <taxon>Burkholderiales</taxon>
        <taxon>Sphaerotilaceae</taxon>
        <taxon>Roseateles</taxon>
    </lineage>
</organism>
<keyword evidence="2" id="KW-0812">Transmembrane</keyword>
<evidence type="ECO:0000313" key="4">
    <source>
        <dbReference type="Proteomes" id="UP001201463"/>
    </source>
</evidence>
<accession>A0ABS8XBW9</accession>
<feature type="transmembrane region" description="Helical" evidence="2">
    <location>
        <begin position="130"/>
        <end position="152"/>
    </location>
</feature>
<keyword evidence="4" id="KW-1185">Reference proteome</keyword>
<comment type="caution">
    <text evidence="3">The sequence shown here is derived from an EMBL/GenBank/DDBJ whole genome shotgun (WGS) entry which is preliminary data.</text>
</comment>
<feature type="transmembrane region" description="Helical" evidence="2">
    <location>
        <begin position="98"/>
        <end position="118"/>
    </location>
</feature>
<dbReference type="EMBL" id="JAJTWT010000001">
    <property type="protein sequence ID" value="MCE4535911.1"/>
    <property type="molecule type" value="Genomic_DNA"/>
</dbReference>
<dbReference type="RefSeq" id="WP_233388716.1">
    <property type="nucleotide sequence ID" value="NZ_JAJTWT010000001.1"/>
</dbReference>
<protein>
    <submittedName>
        <fullName evidence="3">Uncharacterized protein</fullName>
    </submittedName>
</protein>
<gene>
    <name evidence="3" type="ORF">LXT12_01385</name>
</gene>
<sequence>MRAIVVQVGPTKRRTSAEPPVWRLSAAGNGDIPPLHGHNAAPSPGSSRMSTPFFESAAHRPPARRRIAKAYLALMFLHIALSVLCLLVGLLWMDRMPWELLVLSSLPLPVFFAMYQGALKEKAWARYGSIALGVLMLPGVPLWTIAGGYLIVDSAFNWNA</sequence>